<dbReference type="RefSeq" id="WP_150487654.1">
    <property type="nucleotide sequence ID" value="NZ_BMUV01000001.1"/>
</dbReference>
<dbReference type="Gene3D" id="2.60.120.260">
    <property type="entry name" value="Galactose-binding domain-like"/>
    <property type="match status" value="2"/>
</dbReference>
<feature type="region of interest" description="Disordered" evidence="1">
    <location>
        <begin position="478"/>
        <end position="507"/>
    </location>
</feature>
<evidence type="ECO:0000313" key="3">
    <source>
        <dbReference type="EMBL" id="QEU72301.1"/>
    </source>
</evidence>
<gene>
    <name evidence="3" type="ORF">CP967_10165</name>
</gene>
<dbReference type="OrthoDB" id="458118at2"/>
<dbReference type="EMBL" id="CP023702">
    <property type="protein sequence ID" value="QEU72301.1"/>
    <property type="molecule type" value="Genomic_DNA"/>
</dbReference>
<organism evidence="3 4">
    <name type="scientific">Streptomyces nitrosporeus</name>
    <dbReference type="NCBI Taxonomy" id="28894"/>
    <lineage>
        <taxon>Bacteria</taxon>
        <taxon>Bacillati</taxon>
        <taxon>Actinomycetota</taxon>
        <taxon>Actinomycetes</taxon>
        <taxon>Kitasatosporales</taxon>
        <taxon>Streptomycetaceae</taxon>
        <taxon>Streptomyces</taxon>
    </lineage>
</organism>
<dbReference type="AlphaFoldDB" id="A0A5J6F7H2"/>
<feature type="region of interest" description="Disordered" evidence="1">
    <location>
        <begin position="1"/>
        <end position="26"/>
    </location>
</feature>
<dbReference type="InterPro" id="IPR008979">
    <property type="entry name" value="Galactose-bd-like_sf"/>
</dbReference>
<reference evidence="3 4" key="1">
    <citation type="submission" date="2017-09" db="EMBL/GenBank/DDBJ databases">
        <authorList>
            <person name="Lee N."/>
            <person name="Cho B.-K."/>
        </authorList>
    </citation>
    <scope>NUCLEOTIDE SEQUENCE [LARGE SCALE GENOMIC DNA]</scope>
    <source>
        <strain evidence="3 4">ATCC 12769</strain>
    </source>
</reference>
<evidence type="ECO:0000313" key="4">
    <source>
        <dbReference type="Proteomes" id="UP000326178"/>
    </source>
</evidence>
<protein>
    <submittedName>
        <fullName evidence="3">Coagulation factor 5/8 type domain-containing protein</fullName>
    </submittedName>
</protein>
<proteinExistence type="predicted"/>
<evidence type="ECO:0000256" key="1">
    <source>
        <dbReference type="SAM" id="MobiDB-lite"/>
    </source>
</evidence>
<feature type="compositionally biased region" description="Low complexity" evidence="1">
    <location>
        <begin position="1"/>
        <end position="22"/>
    </location>
</feature>
<dbReference type="InterPro" id="IPR040964">
    <property type="entry name" value="SBD"/>
</dbReference>
<feature type="domain" description="OAA-family lectin sugar binding" evidence="2">
    <location>
        <begin position="30"/>
        <end position="106"/>
    </location>
</feature>
<name>A0A5J6F7H2_9ACTN</name>
<sequence length="507" mass="55252">MHGTTGPRPTGPGQNTPGTPGTSGVPAIVYDTEIRHHAGAHGGTRWQKAERLTVRLDRGEPSGLVELAWRSEGGAEATVVFDEGMTAFRGHRRTTDGTPQEYRGTRRRYRAGADKPFGHRARVFATETEDPHGPAAGGTLRLVLDDGGAPVERISWRDRRDTSISVVLRTVPPAGGTVPVEVAGVVASDEHTEADEVAGHLLTDGPGKWLGWDDRATLDFSLSEPAAVTAYTLTSGNDYRDRDPRDWRLQGSMDGTTWYTLDSRVDQAFPGRFQERAFTVVNSTAYQAYRIDIGRNWGGLPETQLNRVRLLTTDRPRLIGSTVPVAGVTANDEYRAAGEVAANVLHSGAGKWLARTRRAWLEFTLPGPAAVTAYTLTSANDHCARDPRDWVLEGSADGRTWTALDRRTDEIFPGRFLVREFGVAAPAAYPVYRLRVTRNEGDVGEVQLNRVQLLVKHDHRFPDPVEFHGFLRPADGPAAGYRGRSVTETADLEDPDTAPGGGGAVRP</sequence>
<evidence type="ECO:0000259" key="2">
    <source>
        <dbReference type="Pfam" id="PF17882"/>
    </source>
</evidence>
<dbReference type="Pfam" id="PF17882">
    <property type="entry name" value="SBD"/>
    <property type="match status" value="1"/>
</dbReference>
<accession>A0A5J6F7H2</accession>
<dbReference type="SUPFAM" id="SSF49785">
    <property type="entry name" value="Galactose-binding domain-like"/>
    <property type="match status" value="2"/>
</dbReference>
<dbReference type="KEGG" id="snk:CP967_10165"/>
<keyword evidence="4" id="KW-1185">Reference proteome</keyword>
<dbReference type="Proteomes" id="UP000326178">
    <property type="component" value="Chromosome"/>
</dbReference>